<evidence type="ECO:0000313" key="1">
    <source>
        <dbReference type="EMBL" id="GJT50347.1"/>
    </source>
</evidence>
<reference evidence="1" key="1">
    <citation type="journal article" date="2022" name="Int. J. Mol. Sci.">
        <title>Draft Genome of Tanacetum Coccineum: Genomic Comparison of Closely Related Tanacetum-Family Plants.</title>
        <authorList>
            <person name="Yamashiro T."/>
            <person name="Shiraishi A."/>
            <person name="Nakayama K."/>
            <person name="Satake H."/>
        </authorList>
    </citation>
    <scope>NUCLEOTIDE SEQUENCE</scope>
</reference>
<name>A0ABQ5EHV9_9ASTR</name>
<sequence length="140" mass="15622">MAFDLRPTEGVLLWPGNANIAFDLRPTKDVLPWPDNANIAFDLRPTEDVLPWPGNANMAFALRPTKDVLPWPAQWGHGGVVAPCLHAYVSNGSRYDKRADIRCVEVKGLISFFEEFRDMGLSKAINDAKEIAVEMDIDLV</sequence>
<dbReference type="EMBL" id="BQNB010016313">
    <property type="protein sequence ID" value="GJT50347.1"/>
    <property type="molecule type" value="Genomic_DNA"/>
</dbReference>
<gene>
    <name evidence="1" type="ORF">Tco_0976504</name>
</gene>
<protein>
    <submittedName>
        <fullName evidence="1">Uncharacterized protein</fullName>
    </submittedName>
</protein>
<accession>A0ABQ5EHV9</accession>
<evidence type="ECO:0000313" key="2">
    <source>
        <dbReference type="Proteomes" id="UP001151760"/>
    </source>
</evidence>
<proteinExistence type="predicted"/>
<reference evidence="1" key="2">
    <citation type="submission" date="2022-01" db="EMBL/GenBank/DDBJ databases">
        <authorList>
            <person name="Yamashiro T."/>
            <person name="Shiraishi A."/>
            <person name="Satake H."/>
            <person name="Nakayama K."/>
        </authorList>
    </citation>
    <scope>NUCLEOTIDE SEQUENCE</scope>
</reference>
<comment type="caution">
    <text evidence="1">The sequence shown here is derived from an EMBL/GenBank/DDBJ whole genome shotgun (WGS) entry which is preliminary data.</text>
</comment>
<organism evidence="1 2">
    <name type="scientific">Tanacetum coccineum</name>
    <dbReference type="NCBI Taxonomy" id="301880"/>
    <lineage>
        <taxon>Eukaryota</taxon>
        <taxon>Viridiplantae</taxon>
        <taxon>Streptophyta</taxon>
        <taxon>Embryophyta</taxon>
        <taxon>Tracheophyta</taxon>
        <taxon>Spermatophyta</taxon>
        <taxon>Magnoliopsida</taxon>
        <taxon>eudicotyledons</taxon>
        <taxon>Gunneridae</taxon>
        <taxon>Pentapetalae</taxon>
        <taxon>asterids</taxon>
        <taxon>campanulids</taxon>
        <taxon>Asterales</taxon>
        <taxon>Asteraceae</taxon>
        <taxon>Asteroideae</taxon>
        <taxon>Anthemideae</taxon>
        <taxon>Anthemidinae</taxon>
        <taxon>Tanacetum</taxon>
    </lineage>
</organism>
<dbReference type="Proteomes" id="UP001151760">
    <property type="component" value="Unassembled WGS sequence"/>
</dbReference>
<keyword evidence="2" id="KW-1185">Reference proteome</keyword>